<dbReference type="AlphaFoldDB" id="A0A016U3X9"/>
<evidence type="ECO:0000256" key="1">
    <source>
        <dbReference type="SAM" id="MobiDB-lite"/>
    </source>
</evidence>
<evidence type="ECO:0000259" key="2">
    <source>
        <dbReference type="PROSITE" id="PS50878"/>
    </source>
</evidence>
<dbReference type="PROSITE" id="PS50878">
    <property type="entry name" value="RT_POL"/>
    <property type="match status" value="1"/>
</dbReference>
<dbReference type="OrthoDB" id="5876215at2759"/>
<dbReference type="EMBL" id="JARK01001394">
    <property type="protein sequence ID" value="EYC09989.1"/>
    <property type="molecule type" value="Genomic_DNA"/>
</dbReference>
<organism evidence="3 4">
    <name type="scientific">Ancylostoma ceylanicum</name>
    <dbReference type="NCBI Taxonomy" id="53326"/>
    <lineage>
        <taxon>Eukaryota</taxon>
        <taxon>Metazoa</taxon>
        <taxon>Ecdysozoa</taxon>
        <taxon>Nematoda</taxon>
        <taxon>Chromadorea</taxon>
        <taxon>Rhabditida</taxon>
        <taxon>Rhabditina</taxon>
        <taxon>Rhabditomorpha</taxon>
        <taxon>Strongyloidea</taxon>
        <taxon>Ancylostomatidae</taxon>
        <taxon>Ancylostomatinae</taxon>
        <taxon>Ancylostoma</taxon>
    </lineage>
</organism>
<gene>
    <name evidence="3" type="primary">Acey_s0058.g2927</name>
    <name evidence="3" type="ORF">Y032_0058g2927</name>
</gene>
<feature type="region of interest" description="Disordered" evidence="1">
    <location>
        <begin position="1"/>
        <end position="35"/>
    </location>
</feature>
<proteinExistence type="predicted"/>
<dbReference type="Pfam" id="PF00078">
    <property type="entry name" value="RVT_1"/>
    <property type="match status" value="1"/>
</dbReference>
<name>A0A016U3X9_9BILA</name>
<dbReference type="InterPro" id="IPR000477">
    <property type="entry name" value="RT_dom"/>
</dbReference>
<keyword evidence="4" id="KW-1185">Reference proteome</keyword>
<dbReference type="SUPFAM" id="SSF56672">
    <property type="entry name" value="DNA/RNA polymerases"/>
    <property type="match status" value="1"/>
</dbReference>
<dbReference type="InterPro" id="IPR043502">
    <property type="entry name" value="DNA/RNA_pol_sf"/>
</dbReference>
<comment type="caution">
    <text evidence="3">The sequence shown here is derived from an EMBL/GenBank/DDBJ whole genome shotgun (WGS) entry which is preliminary data.</text>
</comment>
<dbReference type="Proteomes" id="UP000024635">
    <property type="component" value="Unassembled WGS sequence"/>
</dbReference>
<dbReference type="CDD" id="cd01650">
    <property type="entry name" value="RT_nLTR_like"/>
    <property type="match status" value="1"/>
</dbReference>
<dbReference type="STRING" id="53326.A0A016U3X9"/>
<reference evidence="4" key="1">
    <citation type="journal article" date="2015" name="Nat. Genet.">
        <title>The genome and transcriptome of the zoonotic hookworm Ancylostoma ceylanicum identify infection-specific gene families.</title>
        <authorList>
            <person name="Schwarz E.M."/>
            <person name="Hu Y."/>
            <person name="Antoshechkin I."/>
            <person name="Miller M.M."/>
            <person name="Sternberg P.W."/>
            <person name="Aroian R.V."/>
        </authorList>
    </citation>
    <scope>NUCLEOTIDE SEQUENCE</scope>
    <source>
        <strain evidence="4">HY135</strain>
    </source>
</reference>
<feature type="domain" description="Reverse transcriptase" evidence="2">
    <location>
        <begin position="496"/>
        <end position="753"/>
    </location>
</feature>
<evidence type="ECO:0000313" key="4">
    <source>
        <dbReference type="Proteomes" id="UP000024635"/>
    </source>
</evidence>
<dbReference type="PRINTS" id="PR01345">
    <property type="entry name" value="CERVTRCPTASE"/>
</dbReference>
<dbReference type="PANTHER" id="PTHR33332">
    <property type="entry name" value="REVERSE TRANSCRIPTASE DOMAIN-CONTAINING PROTEIN"/>
    <property type="match status" value="1"/>
</dbReference>
<accession>A0A016U3X9</accession>
<evidence type="ECO:0000313" key="3">
    <source>
        <dbReference type="EMBL" id="EYC09989.1"/>
    </source>
</evidence>
<protein>
    <recommendedName>
        <fullName evidence="2">Reverse transcriptase domain-containing protein</fullName>
    </recommendedName>
</protein>
<sequence length="901" mass="101277">MPPKGDRGVKSKASKTALPSVEASTTSATIMEGNSADIDHDKMSASELIKIVLERNKDPSLELLLLSISKKISTGCFSDCFEAEVRSRSIVISGVEEPNGDLLPSQRQRDAEEKVANLLDVLKVECRPEKVLRMGTPNSSRPRLIKVVLPSKHCWRTALANARLLKSAGFPNVFVRRSMTAEERKKEFELRQEARERNKGKRTREWVVYREPTRGTTVLDLVLSNSHIISDVSLLPPLFNSDHNVVEFKVSEEIASPIAFPMPDYMRADYVSLNQYLSGIDWLHVFNHYTSATDVYRRFCAQLYAALSKFVPFKTQRLPGLTYPPHLQSLFAQRQRLFDSLSDPLTDPLYRKVCSDVDHHLKKFLANYERRLASKRNLKSLFGFIRQKTRSHASLPVLTDMSGLHHCSDEGKASALGKYFSQVYTVSSRNVGRTAAHECSRFEHGCSDVYFDPSSVLNLLRKLKPSTTEPFDGIPPIVYNKCASSLFLPLAHIFNISLLLGEVPDAWKHAIVTAIPKIPNASLVSDFRPISITPPPIKVMERIIRDKLSTWLDRFHVVPSEQHGFVSGRSTTTNLIDCIHDWSLALNEGKCVDVIYMDLSKAFDKVSHPKLLNKLESFGIRGRLLSWFESYLDSRHMVVKVGRSFSKSYPCTSGVPQGGALSPLLFLVYTADLASFLNTSINIRVRFYADDIKLYGAYSKDNQTVVQSTLRNSVERMMEWASSWDLPVNLSKCVVLHIGEPAPIVYEVNGVALKTCDVVSDLGVLIDSRLSFSGQVDSVVKKAYGALFKLFRNTHISDPKVMVRLYKAFVLPHLNYCSEVWNPTLKKDRRKLEKFLILSNVVSLLTVTAWLDLVASFFSSHAYSVAFSSGTSSITIPSVVQDMLLTLLIDDLNLVHVESFL</sequence>